<keyword evidence="4" id="KW-0833">Ubl conjugation pathway</keyword>
<dbReference type="GO" id="GO:0043161">
    <property type="term" value="P:proteasome-mediated ubiquitin-dependent protein catabolic process"/>
    <property type="evidence" value="ECO:0007669"/>
    <property type="project" value="InterPro"/>
</dbReference>
<feature type="compositionally biased region" description="Low complexity" evidence="8">
    <location>
        <begin position="1002"/>
        <end position="1034"/>
    </location>
</feature>
<evidence type="ECO:0000256" key="1">
    <source>
        <dbReference type="ARBA" id="ARBA00000707"/>
    </source>
</evidence>
<comment type="catalytic activity">
    <reaction evidence="1">
        <text>Thiol-dependent hydrolysis of ester, thioester, amide, peptide and isopeptide bonds formed by the C-terminal Gly of ubiquitin (a 76-residue protein attached to proteins as an intracellular targeting signal).</text>
        <dbReference type="EC" id="3.4.19.12"/>
    </reaction>
</comment>
<evidence type="ECO:0000256" key="7">
    <source>
        <dbReference type="SAM" id="Coils"/>
    </source>
</evidence>
<dbReference type="EMBL" id="KN818222">
    <property type="protein sequence ID" value="KIL71643.1"/>
    <property type="molecule type" value="Genomic_DNA"/>
</dbReference>
<keyword evidence="3" id="KW-0645">Protease</keyword>
<dbReference type="InterPro" id="IPR044635">
    <property type="entry name" value="UBP14-like"/>
</dbReference>
<dbReference type="InParanoid" id="A0A0C2XQZ9"/>
<dbReference type="STRING" id="946122.A0A0C2XQZ9"/>
<name>A0A0C2XQZ9_AMAMK</name>
<keyword evidence="7" id="KW-0175">Coiled coil</keyword>
<dbReference type="InterPro" id="IPR038765">
    <property type="entry name" value="Papain-like_cys_pep_sf"/>
</dbReference>
<dbReference type="PROSITE" id="PS00972">
    <property type="entry name" value="USP_1"/>
    <property type="match status" value="1"/>
</dbReference>
<organism evidence="10 11">
    <name type="scientific">Amanita muscaria (strain Koide BX008)</name>
    <dbReference type="NCBI Taxonomy" id="946122"/>
    <lineage>
        <taxon>Eukaryota</taxon>
        <taxon>Fungi</taxon>
        <taxon>Dikarya</taxon>
        <taxon>Basidiomycota</taxon>
        <taxon>Agaricomycotina</taxon>
        <taxon>Agaricomycetes</taxon>
        <taxon>Agaricomycetidae</taxon>
        <taxon>Agaricales</taxon>
        <taxon>Pluteineae</taxon>
        <taxon>Amanitaceae</taxon>
        <taxon>Amanita</taxon>
    </lineage>
</organism>
<feature type="compositionally biased region" description="Polar residues" evidence="8">
    <location>
        <begin position="46"/>
        <end position="62"/>
    </location>
</feature>
<keyword evidence="5" id="KW-0378">Hydrolase</keyword>
<dbReference type="GO" id="GO:0070628">
    <property type="term" value="F:proteasome binding"/>
    <property type="evidence" value="ECO:0007669"/>
    <property type="project" value="TreeGrafter"/>
</dbReference>
<evidence type="ECO:0000259" key="9">
    <source>
        <dbReference type="PROSITE" id="PS50235"/>
    </source>
</evidence>
<feature type="region of interest" description="Disordered" evidence="8">
    <location>
        <begin position="1"/>
        <end position="93"/>
    </location>
</feature>
<feature type="domain" description="USP" evidence="9">
    <location>
        <begin position="823"/>
        <end position="1389"/>
    </location>
</feature>
<dbReference type="PANTHER" id="PTHR43982:SF6">
    <property type="entry name" value="UBIQUITIN CARBOXYL-TERMINAL HYDROLASE 2-RELATED"/>
    <property type="match status" value="1"/>
</dbReference>
<dbReference type="InterPro" id="IPR028889">
    <property type="entry name" value="USP"/>
</dbReference>
<evidence type="ECO:0000256" key="3">
    <source>
        <dbReference type="ARBA" id="ARBA00022670"/>
    </source>
</evidence>
<dbReference type="EC" id="3.4.19.12" evidence="2"/>
<gene>
    <name evidence="10" type="ORF">M378DRAFT_65455</name>
</gene>
<dbReference type="Pfam" id="PF13446">
    <property type="entry name" value="RPT"/>
    <property type="match status" value="1"/>
</dbReference>
<feature type="compositionally biased region" description="Polar residues" evidence="8">
    <location>
        <begin position="227"/>
        <end position="239"/>
    </location>
</feature>
<protein>
    <recommendedName>
        <fullName evidence="2">ubiquitinyl hydrolase 1</fullName>
        <ecNumber evidence="2">3.4.19.12</ecNumber>
    </recommendedName>
</protein>
<dbReference type="InterPro" id="IPR025305">
    <property type="entry name" value="UCH_repeat_domain"/>
</dbReference>
<dbReference type="GO" id="GO:0004843">
    <property type="term" value="F:cysteine-type deubiquitinase activity"/>
    <property type="evidence" value="ECO:0007669"/>
    <property type="project" value="UniProtKB-EC"/>
</dbReference>
<evidence type="ECO:0000256" key="4">
    <source>
        <dbReference type="ARBA" id="ARBA00022786"/>
    </source>
</evidence>
<dbReference type="Pfam" id="PF00443">
    <property type="entry name" value="UCH"/>
    <property type="match status" value="2"/>
</dbReference>
<dbReference type="CDD" id="cd02666">
    <property type="entry name" value="Peptidase_C19J"/>
    <property type="match status" value="1"/>
</dbReference>
<dbReference type="GO" id="GO:0016579">
    <property type="term" value="P:protein deubiquitination"/>
    <property type="evidence" value="ECO:0007669"/>
    <property type="project" value="InterPro"/>
</dbReference>
<evidence type="ECO:0000256" key="8">
    <source>
        <dbReference type="SAM" id="MobiDB-lite"/>
    </source>
</evidence>
<dbReference type="InterPro" id="IPR001394">
    <property type="entry name" value="Peptidase_C19_UCH"/>
</dbReference>
<feature type="region of interest" description="Disordered" evidence="8">
    <location>
        <begin position="227"/>
        <end position="258"/>
    </location>
</feature>
<evidence type="ECO:0000313" key="10">
    <source>
        <dbReference type="EMBL" id="KIL71643.1"/>
    </source>
</evidence>
<dbReference type="PANTHER" id="PTHR43982">
    <property type="entry name" value="UBIQUITIN CARBOXYL-TERMINAL HYDROLASE"/>
    <property type="match status" value="1"/>
</dbReference>
<evidence type="ECO:0000313" key="11">
    <source>
        <dbReference type="Proteomes" id="UP000054549"/>
    </source>
</evidence>
<dbReference type="HOGENOM" id="CLU_002870_0_0_1"/>
<dbReference type="GO" id="GO:0061136">
    <property type="term" value="P:regulation of proteasomal protein catabolic process"/>
    <property type="evidence" value="ECO:0007669"/>
    <property type="project" value="TreeGrafter"/>
</dbReference>
<feature type="coiled-coil region" evidence="7">
    <location>
        <begin position="1282"/>
        <end position="1309"/>
    </location>
</feature>
<evidence type="ECO:0000256" key="2">
    <source>
        <dbReference type="ARBA" id="ARBA00012759"/>
    </source>
</evidence>
<dbReference type="SUPFAM" id="SSF54001">
    <property type="entry name" value="Cysteine proteinases"/>
    <property type="match status" value="1"/>
</dbReference>
<accession>A0A0C2XQZ9</accession>
<feature type="compositionally biased region" description="Polar residues" evidence="8">
    <location>
        <begin position="955"/>
        <end position="968"/>
    </location>
</feature>
<sequence>MDKKDNPQKTRRPLPTPGAAPAQRPNTPVQPITPVPTKTFYAVPPQRTSSLPDRPQSGSGHTTYVPPQDLPSYATSSHGGDGISISDPIPSTEDPKGDVLPNLIPVGGEHNFENNLDNGWDNPKWGTSKNWMPEDVVWNNYGPPTSAWMGEETNALALEPLDYLSTKNSDVPIDGRSTYEEANWWDASVREKYQRPGHGMLPPLLAEELHDSDHSLFSVTVTPPNIPQPSAFSSRTDLSGYSGASPVQSTDQPTEEDLRTAVPHPNAYYCPRENGWVIFYWKSSSVAPPLAKSFLESSHPPLPDQGRRKRQTLCIGETEEPFGRANKTHHFHKYEKAIDAHKLTPPFRRDDWDLENAKMKRRVQRVIDSDMPDLKNLENSEGSEESEEGKLLDLYVCCQCSFYCVVSGTIPGVIPRKNFDEFVRDKKENPPPGKTGEQAVVQAFETILLALENKLWKAENRMLRAARSSFQQKIGWNANIKRIFEILGFNEEIYENDLALKPPPTDTVTAQGKQNRKKLLRAWVEMGAWIMDCRRKYAALVKDIKIHKLYVKIESAREMYQTAIGAHPDQIPRGELQGTLYSALQTHKRAWQELGLTPRCYSPADLLAFGYLAQCRCDPARTVTYFTHVSNLLRVMQEMGSCPSSLQDLIAMERSRDRFVADDIANAAAVLGFGTDGPLRVEYDDTDVPDDFIENAWKECIKRSWRDPVGGSSMQRDATEAFRILAESRGSVKLKQAWELGKTNLITPERAYDTLEIPKDVDDYMLITVFNMRLEEQPMQMDKMREALLVIAEVRNSERLRQFLASGQDPGDIAAPTPPDMPRGLNQLGNTCYLNSLLQYFYTIKDLREAVLPMSKLDLSALEDEKLTDDDLKRHRVGGRLVTRREILRSKRFIHQLAELFFNLEYCETASVTPTIELAKLALVTSRDEEDDEFDRGGTDSSNDTEATLVDDGPSRSNLTEAPSSSAEQAVVTVLGKRSRDILPQNGNDMDVDSPAPEDNGSFVTAPSTSSSVSPPPSSAHKSSRQSSHTSTAKTDSDGDIEMTEARKPPPLPPRKPPVKSESVMMFGKQHDVAECMDNCMFQIETALLNFGDESNADGNSDKISVIKRLFFGRLLQRLTDVTNESRSSVHEKEDLFSHLPVNVTHDGVDIYDGLSTYFDDIVEFEGKRNRMEVSLMDAPPVLQIQLQRVQFNRETLQPYKSQAYVKFGEIIYLDRFMSKAKLEKKARSKAIETQLNGCRERLRVLEEGKNGGPYWSTIDHAHDYLSRLESFPLPSLDAELLSQMSKERDLVKSEIDHLRTKARSLKDELESIWQDETEVAYELTSVFIHRGSSPSWGHYFFYSRNLPDSPDSWFKYNDSDVTVVTKDEVLADTTGSTANPYLLVFARKGFEVVDTVKRFIPTKLEQ</sequence>
<dbReference type="PROSITE" id="PS00973">
    <property type="entry name" value="USP_2"/>
    <property type="match status" value="1"/>
</dbReference>
<dbReference type="InterPro" id="IPR018200">
    <property type="entry name" value="USP_CS"/>
</dbReference>
<dbReference type="Proteomes" id="UP000054549">
    <property type="component" value="Unassembled WGS sequence"/>
</dbReference>
<proteinExistence type="predicted"/>
<dbReference type="Gene3D" id="3.90.70.10">
    <property type="entry name" value="Cysteine proteinases"/>
    <property type="match status" value="2"/>
</dbReference>
<feature type="region of interest" description="Disordered" evidence="8">
    <location>
        <begin position="927"/>
        <end position="1061"/>
    </location>
</feature>
<keyword evidence="11" id="KW-1185">Reference proteome</keyword>
<evidence type="ECO:0000256" key="5">
    <source>
        <dbReference type="ARBA" id="ARBA00022801"/>
    </source>
</evidence>
<reference evidence="10 11" key="1">
    <citation type="submission" date="2014-04" db="EMBL/GenBank/DDBJ databases">
        <title>Evolutionary Origins and Diversification of the Mycorrhizal Mutualists.</title>
        <authorList>
            <consortium name="DOE Joint Genome Institute"/>
            <consortium name="Mycorrhizal Genomics Consortium"/>
            <person name="Kohler A."/>
            <person name="Kuo A."/>
            <person name="Nagy L.G."/>
            <person name="Floudas D."/>
            <person name="Copeland A."/>
            <person name="Barry K.W."/>
            <person name="Cichocki N."/>
            <person name="Veneault-Fourrey C."/>
            <person name="LaButti K."/>
            <person name="Lindquist E.A."/>
            <person name="Lipzen A."/>
            <person name="Lundell T."/>
            <person name="Morin E."/>
            <person name="Murat C."/>
            <person name="Riley R."/>
            <person name="Ohm R."/>
            <person name="Sun H."/>
            <person name="Tunlid A."/>
            <person name="Henrissat B."/>
            <person name="Grigoriev I.V."/>
            <person name="Hibbett D.S."/>
            <person name="Martin F."/>
        </authorList>
    </citation>
    <scope>NUCLEOTIDE SEQUENCE [LARGE SCALE GENOMIC DNA]</scope>
    <source>
        <strain evidence="10 11">Koide BX008</strain>
    </source>
</reference>
<dbReference type="PROSITE" id="PS50235">
    <property type="entry name" value="USP_3"/>
    <property type="match status" value="1"/>
</dbReference>
<dbReference type="OrthoDB" id="2420415at2759"/>
<evidence type="ECO:0000256" key="6">
    <source>
        <dbReference type="ARBA" id="ARBA00022807"/>
    </source>
</evidence>
<keyword evidence="6" id="KW-0788">Thiol protease</keyword>